<dbReference type="RefSeq" id="WP_181355508.1">
    <property type="nucleotide sequence ID" value="NZ_JABJWZ010000388.1"/>
</dbReference>
<accession>A0A7W3WQC5</accession>
<dbReference type="Pfam" id="PF13560">
    <property type="entry name" value="HTH_31"/>
    <property type="match status" value="1"/>
</dbReference>
<dbReference type="EMBL" id="JABJWZ010000388">
    <property type="protein sequence ID" value="MBB1256552.1"/>
    <property type="molecule type" value="Genomic_DNA"/>
</dbReference>
<gene>
    <name evidence="2" type="ORF">H3146_24850</name>
</gene>
<sequence>MPDDTDARHDVSIGRRIQAIRVQRGYTQHGLAQRANVSYSNLTKVEAGHRAASPALTAACARALRVPVTDLTGQPYFDSLKKDQLEELIQPLRHALANPLLPGELEPVRPLRDIRAQIARLDAARLGGEYMPIGAAVPALIDELLLLADTAAAGEAREQAYRALADAYRLGWSFVNKLGFTDLALLALERIQQCAPHAGDPYLQGVVCQGRSDYFLRHGAPEVSLREIRVLERELEDPVRRGDPRAMSMRGTLWLKTAVVSSRSCAPGSADDVASQIGEARDLAARIVGRPDPYQMCFDLTNVALHAASTQLDLGEAGRSVEMGAQIRFPAGWALNRTAHHYMDMARAHERLGQRDRALEALLEARSAAAVQTRYHPTTRETVMALLRGRGTPSRELRAFARWVGV</sequence>
<dbReference type="InterPro" id="IPR001387">
    <property type="entry name" value="Cro/C1-type_HTH"/>
</dbReference>
<evidence type="ECO:0000259" key="1">
    <source>
        <dbReference type="PROSITE" id="PS50943"/>
    </source>
</evidence>
<dbReference type="InterPro" id="IPR010982">
    <property type="entry name" value="Lambda_DNA-bd_dom_sf"/>
</dbReference>
<dbReference type="AlphaFoldDB" id="A0A7W3WQC5"/>
<dbReference type="CDD" id="cd00093">
    <property type="entry name" value="HTH_XRE"/>
    <property type="match status" value="1"/>
</dbReference>
<dbReference type="SUPFAM" id="SSF47413">
    <property type="entry name" value="lambda repressor-like DNA-binding domains"/>
    <property type="match status" value="1"/>
</dbReference>
<feature type="domain" description="HTH cro/C1-type" evidence="1">
    <location>
        <begin position="17"/>
        <end position="71"/>
    </location>
</feature>
<name>A0A7W3WQC5_9ACTN</name>
<dbReference type="Gene3D" id="1.10.260.40">
    <property type="entry name" value="lambda repressor-like DNA-binding domains"/>
    <property type="match status" value="1"/>
</dbReference>
<dbReference type="GO" id="GO:0003677">
    <property type="term" value="F:DNA binding"/>
    <property type="evidence" value="ECO:0007669"/>
    <property type="project" value="InterPro"/>
</dbReference>
<proteinExistence type="predicted"/>
<organism evidence="2 3">
    <name type="scientific">Streptomyces alkaliterrae</name>
    <dbReference type="NCBI Taxonomy" id="2213162"/>
    <lineage>
        <taxon>Bacteria</taxon>
        <taxon>Bacillati</taxon>
        <taxon>Actinomycetota</taxon>
        <taxon>Actinomycetes</taxon>
        <taxon>Kitasatosporales</taxon>
        <taxon>Streptomycetaceae</taxon>
        <taxon>Streptomyces</taxon>
    </lineage>
</organism>
<reference evidence="3" key="1">
    <citation type="submission" date="2020-05" db="EMBL/GenBank/DDBJ databases">
        <title>Classification of alakaliphilic streptomycetes isolated from an alkaline soil next to Lonar Crater, India and a proposal for the recognition of Streptomyces alkaliterrae sp. nov.</title>
        <authorList>
            <person name="Golinska P."/>
        </authorList>
    </citation>
    <scope>NUCLEOTIDE SEQUENCE [LARGE SCALE GENOMIC DNA]</scope>
    <source>
        <strain evidence="3">OF3</strain>
    </source>
</reference>
<dbReference type="PROSITE" id="PS50943">
    <property type="entry name" value="HTH_CROC1"/>
    <property type="match status" value="1"/>
</dbReference>
<comment type="caution">
    <text evidence="2">The sequence shown here is derived from an EMBL/GenBank/DDBJ whole genome shotgun (WGS) entry which is preliminary data.</text>
</comment>
<evidence type="ECO:0000313" key="2">
    <source>
        <dbReference type="EMBL" id="MBB1256552.1"/>
    </source>
</evidence>
<protein>
    <submittedName>
        <fullName evidence="2">Helix-turn-helix transcriptional regulator</fullName>
    </submittedName>
</protein>
<dbReference type="SMART" id="SM00530">
    <property type="entry name" value="HTH_XRE"/>
    <property type="match status" value="1"/>
</dbReference>
<evidence type="ECO:0000313" key="3">
    <source>
        <dbReference type="Proteomes" id="UP000525686"/>
    </source>
</evidence>
<dbReference type="Proteomes" id="UP000525686">
    <property type="component" value="Unassembled WGS sequence"/>
</dbReference>